<dbReference type="AlphaFoldDB" id="A0AAV9LR48"/>
<gene>
    <name evidence="1" type="ORF">R3W88_031754</name>
</gene>
<dbReference type="EMBL" id="JAWPEI010000005">
    <property type="protein sequence ID" value="KAK4726837.1"/>
    <property type="molecule type" value="Genomic_DNA"/>
</dbReference>
<sequence>MKAKRNFPFPAPPVNLLLRQNSSVESANGMLAVESPIPLDLSFGRSYSSSFVGLSTNDISGCCGATAPITGASYVIDFMGSGKRKNIDIYLNYPPAPKDM</sequence>
<evidence type="ECO:0000313" key="1">
    <source>
        <dbReference type="EMBL" id="KAK4726837.1"/>
    </source>
</evidence>
<dbReference type="Proteomes" id="UP001311915">
    <property type="component" value="Unassembled WGS sequence"/>
</dbReference>
<keyword evidence="2" id="KW-1185">Reference proteome</keyword>
<accession>A0AAV9LR48</accession>
<protein>
    <submittedName>
        <fullName evidence="1">Uncharacterized protein</fullName>
    </submittedName>
</protein>
<evidence type="ECO:0000313" key="2">
    <source>
        <dbReference type="Proteomes" id="UP001311915"/>
    </source>
</evidence>
<proteinExistence type="predicted"/>
<reference evidence="1 2" key="1">
    <citation type="submission" date="2023-10" db="EMBL/GenBank/DDBJ databases">
        <title>Genome-Wide Identification Analysis in wild type Solanum Pinnatisectum Reveals Some Genes Defensing Phytophthora Infestans.</title>
        <authorList>
            <person name="Sun C."/>
        </authorList>
    </citation>
    <scope>NUCLEOTIDE SEQUENCE [LARGE SCALE GENOMIC DNA]</scope>
    <source>
        <strain evidence="1">LQN</strain>
        <tissue evidence="1">Leaf</tissue>
    </source>
</reference>
<name>A0AAV9LR48_9SOLN</name>
<comment type="caution">
    <text evidence="1">The sequence shown here is derived from an EMBL/GenBank/DDBJ whole genome shotgun (WGS) entry which is preliminary data.</text>
</comment>
<organism evidence="1 2">
    <name type="scientific">Solanum pinnatisectum</name>
    <name type="common">tansyleaf nightshade</name>
    <dbReference type="NCBI Taxonomy" id="50273"/>
    <lineage>
        <taxon>Eukaryota</taxon>
        <taxon>Viridiplantae</taxon>
        <taxon>Streptophyta</taxon>
        <taxon>Embryophyta</taxon>
        <taxon>Tracheophyta</taxon>
        <taxon>Spermatophyta</taxon>
        <taxon>Magnoliopsida</taxon>
        <taxon>eudicotyledons</taxon>
        <taxon>Gunneridae</taxon>
        <taxon>Pentapetalae</taxon>
        <taxon>asterids</taxon>
        <taxon>lamiids</taxon>
        <taxon>Solanales</taxon>
        <taxon>Solanaceae</taxon>
        <taxon>Solanoideae</taxon>
        <taxon>Solaneae</taxon>
        <taxon>Solanum</taxon>
    </lineage>
</organism>